<comment type="caution">
    <text evidence="2">The sequence shown here is derived from an EMBL/GenBank/DDBJ whole genome shotgun (WGS) entry which is preliminary data.</text>
</comment>
<sequence>MDRITKGMLEEFVKENSLSNFDEATAFEHFTGALLVAEHYSESFSSDDIHIGAGGDTGIDSIAILINGALITDIEEIDELLRVNGYLDVSFIFVQSERSQNFDMQKLGHFGFGVSDLFSERPTLPHNEKIELKFQIANELFSKSSKFKRGNPKIFLYYITTGKWGEDTNLNSRRESVITELSDLSLFSDVKFECKGAKELHSLYRNSKNAIQREIIFPNKTALPDLSGVEQAYIGYLDATEYLKLIQNENKEIISSLFYDNVRHWQAWNPVNKEIRATIEDSSKKEYFPLLNNGVTIVAKALTPTGNKLTIEDYQIVNGCQTSHVLHELNDSLDNTIHVPVRIIATKEPEIKNSIIKATNRQTEVSDDQLIALSDFPRKLEDFFPSYDKKNPLFYERRSKQYDPISGIEKVRIITMPNMIRAFAAIFLELPHSTTRNYASLLKMLGEQIFNDEHRLEMYYFSALAYYRIEFLFRSQAIEPKLKPARFHILLAVRLIMNKSQLPRKNSREMERYCLPLIKDLSDETKYKRYFNAAVQKVESVAAGNFHRDNIRTEAFTTNLINEIGT</sequence>
<feature type="domain" description="Abortive phage infection protein C-terminal" evidence="1">
    <location>
        <begin position="258"/>
        <end position="512"/>
    </location>
</feature>
<evidence type="ECO:0000259" key="1">
    <source>
        <dbReference type="Pfam" id="PF10592"/>
    </source>
</evidence>
<gene>
    <name evidence="2" type="ORF">DC28_04900</name>
</gene>
<name>A0A098R319_9SPIO</name>
<keyword evidence="3" id="KW-1185">Reference proteome</keyword>
<evidence type="ECO:0000313" key="2">
    <source>
        <dbReference type="EMBL" id="KGE73132.1"/>
    </source>
</evidence>
<dbReference type="Proteomes" id="UP000029692">
    <property type="component" value="Unassembled WGS sequence"/>
</dbReference>
<dbReference type="AlphaFoldDB" id="A0A098R319"/>
<dbReference type="RefSeq" id="WP_037546469.1">
    <property type="nucleotide sequence ID" value="NZ_JNUP01000045.1"/>
</dbReference>
<dbReference type="InterPro" id="IPR018891">
    <property type="entry name" value="AIPR_C"/>
</dbReference>
<accession>A0A098R319</accession>
<dbReference type="eggNOG" id="COG2159">
    <property type="taxonomic scope" value="Bacteria"/>
</dbReference>
<protein>
    <recommendedName>
        <fullName evidence="1">Abortive phage infection protein C-terminal domain-containing protein</fullName>
    </recommendedName>
</protein>
<dbReference type="Pfam" id="PF10592">
    <property type="entry name" value="AIPR"/>
    <property type="match status" value="1"/>
</dbReference>
<evidence type="ECO:0000313" key="3">
    <source>
        <dbReference type="Proteomes" id="UP000029692"/>
    </source>
</evidence>
<reference evidence="2 3" key="1">
    <citation type="submission" date="2014-05" db="EMBL/GenBank/DDBJ databases">
        <title>De novo Genome Sequence of Spirocheata sp.</title>
        <authorList>
            <person name="Shivani Y."/>
            <person name="Subhash Y."/>
            <person name="Tushar L."/>
            <person name="Sasikala C."/>
            <person name="Ramana C.V."/>
        </authorList>
    </citation>
    <scope>NUCLEOTIDE SEQUENCE [LARGE SCALE GENOMIC DNA]</scope>
    <source>
        <strain evidence="2 3">JC230</strain>
    </source>
</reference>
<dbReference type="STRING" id="1480694.DC28_04900"/>
<dbReference type="EMBL" id="JNUP01000045">
    <property type="protein sequence ID" value="KGE73132.1"/>
    <property type="molecule type" value="Genomic_DNA"/>
</dbReference>
<organism evidence="2 3">
    <name type="scientific">Spirochaeta lutea</name>
    <dbReference type="NCBI Taxonomy" id="1480694"/>
    <lineage>
        <taxon>Bacteria</taxon>
        <taxon>Pseudomonadati</taxon>
        <taxon>Spirochaetota</taxon>
        <taxon>Spirochaetia</taxon>
        <taxon>Spirochaetales</taxon>
        <taxon>Spirochaetaceae</taxon>
        <taxon>Spirochaeta</taxon>
    </lineage>
</organism>
<proteinExistence type="predicted"/>